<comment type="cofactor">
    <cofactor evidence="2 18">
        <name>heme</name>
        <dbReference type="ChEBI" id="CHEBI:30413"/>
    </cofactor>
</comment>
<evidence type="ECO:0000256" key="17">
    <source>
        <dbReference type="ARBA" id="ARBA00049342"/>
    </source>
</evidence>
<keyword evidence="12" id="KW-0249">Electron transport</keyword>
<keyword evidence="15 19" id="KW-0503">Monooxygenase</keyword>
<dbReference type="EMBL" id="DS995706">
    <property type="protein sequence ID" value="EEQ33778.1"/>
    <property type="molecule type" value="Genomic_DNA"/>
</dbReference>
<keyword evidence="7" id="KW-0285">Flavoprotein</keyword>
<comment type="similarity">
    <text evidence="19">Belongs to the cytochrome P450 family.</text>
</comment>
<dbReference type="OrthoDB" id="1470350at2759"/>
<evidence type="ECO:0000256" key="19">
    <source>
        <dbReference type="RuleBase" id="RU000461"/>
    </source>
</evidence>
<keyword evidence="11" id="KW-0521">NADP</keyword>
<dbReference type="eggNOG" id="KOG0156">
    <property type="taxonomic scope" value="Eukaryota"/>
</dbReference>
<keyword evidence="10" id="KW-0274">FAD</keyword>
<evidence type="ECO:0000313" key="20">
    <source>
        <dbReference type="EMBL" id="EEQ33778.1"/>
    </source>
</evidence>
<evidence type="ECO:0000256" key="7">
    <source>
        <dbReference type="ARBA" id="ARBA00022630"/>
    </source>
</evidence>
<evidence type="ECO:0000256" key="16">
    <source>
        <dbReference type="ARBA" id="ARBA00047827"/>
    </source>
</evidence>
<evidence type="ECO:0000256" key="2">
    <source>
        <dbReference type="ARBA" id="ARBA00001971"/>
    </source>
</evidence>
<dbReference type="PROSITE" id="PS00086">
    <property type="entry name" value="CYTOCHROME_P450"/>
    <property type="match status" value="1"/>
</dbReference>
<dbReference type="STRING" id="554155.C5FV44"/>
<keyword evidence="5" id="KW-0813">Transport</keyword>
<gene>
    <name evidence="20" type="ORF">MCYG_06597</name>
</gene>
<dbReference type="HOGENOM" id="CLU_001570_5_4_1"/>
<dbReference type="InterPro" id="IPR002401">
    <property type="entry name" value="Cyt_P450_E_grp-I"/>
</dbReference>
<evidence type="ECO:0000256" key="18">
    <source>
        <dbReference type="PIRSR" id="PIRSR602401-1"/>
    </source>
</evidence>
<dbReference type="OMA" id="VAPGFNI"/>
<proteinExistence type="inferred from homology"/>
<evidence type="ECO:0000256" key="3">
    <source>
        <dbReference type="ARBA" id="ARBA00001974"/>
    </source>
</evidence>
<evidence type="ECO:0000256" key="15">
    <source>
        <dbReference type="ARBA" id="ARBA00023033"/>
    </source>
</evidence>
<keyword evidence="9 18" id="KW-0479">Metal-binding</keyword>
<keyword evidence="21" id="KW-1185">Reference proteome</keyword>
<dbReference type="InterPro" id="IPR001128">
    <property type="entry name" value="Cyt_P450"/>
</dbReference>
<evidence type="ECO:0000256" key="5">
    <source>
        <dbReference type="ARBA" id="ARBA00022448"/>
    </source>
</evidence>
<dbReference type="InterPro" id="IPR050121">
    <property type="entry name" value="Cytochrome_P450_monoxygenase"/>
</dbReference>
<dbReference type="InterPro" id="IPR036396">
    <property type="entry name" value="Cyt_P450_sf"/>
</dbReference>
<evidence type="ECO:0000256" key="6">
    <source>
        <dbReference type="ARBA" id="ARBA00022617"/>
    </source>
</evidence>
<keyword evidence="13 19" id="KW-0560">Oxidoreductase</keyword>
<dbReference type="PANTHER" id="PTHR24305:SF108">
    <property type="entry name" value="P450, PUTATIVE (EUROFUNG)-RELATED"/>
    <property type="match status" value="1"/>
</dbReference>
<evidence type="ECO:0000256" key="14">
    <source>
        <dbReference type="ARBA" id="ARBA00023004"/>
    </source>
</evidence>
<dbReference type="VEuPathDB" id="FungiDB:MCYG_06597"/>
<keyword evidence="6 18" id="KW-0349">Heme</keyword>
<dbReference type="Gene3D" id="1.10.630.10">
    <property type="entry name" value="Cytochrome P450"/>
    <property type="match status" value="1"/>
</dbReference>
<comment type="cofactor">
    <cofactor evidence="1">
        <name>FMN</name>
        <dbReference type="ChEBI" id="CHEBI:58210"/>
    </cofactor>
</comment>
<dbReference type="GO" id="GO:0005506">
    <property type="term" value="F:iron ion binding"/>
    <property type="evidence" value="ECO:0007669"/>
    <property type="project" value="InterPro"/>
</dbReference>
<feature type="binding site" description="axial binding residue" evidence="18">
    <location>
        <position position="406"/>
    </location>
    <ligand>
        <name>heme</name>
        <dbReference type="ChEBI" id="CHEBI:30413"/>
    </ligand>
    <ligandPart>
        <name>Fe</name>
        <dbReference type="ChEBI" id="CHEBI:18248"/>
    </ligandPart>
</feature>
<dbReference type="GO" id="GO:0003958">
    <property type="term" value="F:NADPH-hemoprotein reductase activity"/>
    <property type="evidence" value="ECO:0007669"/>
    <property type="project" value="UniProtKB-EC"/>
</dbReference>
<name>C5FV44_ARTOC</name>
<keyword evidence="14 18" id="KW-0408">Iron</keyword>
<evidence type="ECO:0000256" key="4">
    <source>
        <dbReference type="ARBA" id="ARBA00010018"/>
    </source>
</evidence>
<dbReference type="GeneID" id="9222408"/>
<dbReference type="SUPFAM" id="SSF48264">
    <property type="entry name" value="Cytochrome P450"/>
    <property type="match status" value="1"/>
</dbReference>
<comment type="catalytic activity">
    <reaction evidence="16">
        <text>an organic molecule + reduced [NADPH--hemoprotein reductase] + O2 = an alcohol + oxidized [NADPH--hemoprotein reductase] + H2O + H(+)</text>
        <dbReference type="Rhea" id="RHEA:17149"/>
        <dbReference type="Rhea" id="RHEA-COMP:11964"/>
        <dbReference type="Rhea" id="RHEA-COMP:11965"/>
        <dbReference type="ChEBI" id="CHEBI:15377"/>
        <dbReference type="ChEBI" id="CHEBI:15378"/>
        <dbReference type="ChEBI" id="CHEBI:15379"/>
        <dbReference type="ChEBI" id="CHEBI:30879"/>
        <dbReference type="ChEBI" id="CHEBI:57618"/>
        <dbReference type="ChEBI" id="CHEBI:58210"/>
        <dbReference type="ChEBI" id="CHEBI:142491"/>
        <dbReference type="EC" id="1.14.14.1"/>
    </reaction>
</comment>
<dbReference type="PANTHER" id="PTHR24305">
    <property type="entry name" value="CYTOCHROME P450"/>
    <property type="match status" value="1"/>
</dbReference>
<accession>C5FV44</accession>
<organism evidence="20 21">
    <name type="scientific">Arthroderma otae (strain ATCC MYA-4605 / CBS 113480)</name>
    <name type="common">Microsporum canis</name>
    <dbReference type="NCBI Taxonomy" id="554155"/>
    <lineage>
        <taxon>Eukaryota</taxon>
        <taxon>Fungi</taxon>
        <taxon>Dikarya</taxon>
        <taxon>Ascomycota</taxon>
        <taxon>Pezizomycotina</taxon>
        <taxon>Eurotiomycetes</taxon>
        <taxon>Eurotiomycetidae</taxon>
        <taxon>Onygenales</taxon>
        <taxon>Arthrodermataceae</taxon>
        <taxon>Microsporum</taxon>
    </lineage>
</organism>
<evidence type="ECO:0000313" key="21">
    <source>
        <dbReference type="Proteomes" id="UP000002035"/>
    </source>
</evidence>
<dbReference type="Pfam" id="PF00067">
    <property type="entry name" value="p450"/>
    <property type="match status" value="1"/>
</dbReference>
<evidence type="ECO:0000256" key="1">
    <source>
        <dbReference type="ARBA" id="ARBA00001917"/>
    </source>
</evidence>
<evidence type="ECO:0000256" key="12">
    <source>
        <dbReference type="ARBA" id="ARBA00022982"/>
    </source>
</evidence>
<protein>
    <submittedName>
        <fullName evidence="20">NADPH cytochrome P450</fullName>
    </submittedName>
</protein>
<keyword evidence="8" id="KW-0288">FMN</keyword>
<comment type="cofactor">
    <cofactor evidence="3">
        <name>FAD</name>
        <dbReference type="ChEBI" id="CHEBI:57692"/>
    </cofactor>
</comment>
<dbReference type="Proteomes" id="UP000002035">
    <property type="component" value="Unassembled WGS sequence"/>
</dbReference>
<dbReference type="RefSeq" id="XP_002844633.1">
    <property type="nucleotide sequence ID" value="XM_002844587.1"/>
</dbReference>
<dbReference type="PRINTS" id="PR00463">
    <property type="entry name" value="EP450I"/>
</dbReference>
<evidence type="ECO:0000256" key="10">
    <source>
        <dbReference type="ARBA" id="ARBA00022827"/>
    </source>
</evidence>
<comment type="similarity">
    <text evidence="4">In the N-terminal section; belongs to the cytochrome P450 family.</text>
</comment>
<reference evidence="21" key="1">
    <citation type="journal article" date="2012" name="MBio">
        <title>Comparative genome analysis of Trichophyton rubrum and related dermatophytes reveals candidate genes involved in infection.</title>
        <authorList>
            <person name="Martinez D.A."/>
            <person name="Oliver B.G."/>
            <person name="Graeser Y."/>
            <person name="Goldberg J.M."/>
            <person name="Li W."/>
            <person name="Martinez-Rossi N.M."/>
            <person name="Monod M."/>
            <person name="Shelest E."/>
            <person name="Barton R.C."/>
            <person name="Birch E."/>
            <person name="Brakhage A.A."/>
            <person name="Chen Z."/>
            <person name="Gurr S.J."/>
            <person name="Heiman D."/>
            <person name="Heitman J."/>
            <person name="Kosti I."/>
            <person name="Rossi A."/>
            <person name="Saif S."/>
            <person name="Samalova M."/>
            <person name="Saunders C.W."/>
            <person name="Shea T."/>
            <person name="Summerbell R.C."/>
            <person name="Xu J."/>
            <person name="Young S."/>
            <person name="Zeng Q."/>
            <person name="Birren B.W."/>
            <person name="Cuomo C.A."/>
            <person name="White T.C."/>
        </authorList>
    </citation>
    <scope>NUCLEOTIDE SEQUENCE [LARGE SCALE GENOMIC DNA]</scope>
    <source>
        <strain evidence="21">ATCC MYA-4605 / CBS 113480</strain>
    </source>
</reference>
<sequence>MVASIPHPPGLPFLGNVFDFDPNDTWGSFKKLADKYGPIFKIKALGKQLVIVGNVELAAEVCDEKRFRKNIQAPMFQVMRQAVHDALFTAYDHEPSWGIAHRIMVPFVSPSSDDVRLKELQEMASELVTRWTSGSDQPQRVYITEDMKRLTTQSAMYIFFNQRHNVLGGEGPPIIELLEHASWEMVKRPNRPKFLTWLLYRDVYEKQIRDFRGMASDFIAAKRAENPPKQDMLHALLSAKDPETGETVDEERVIDEIITMVVTSTTTAGLITFSLFFLMKHPEVMAKVRQEIDTVFGSNPQITAQSLSRLHYLDAVLRETLRLSASAPGFLVEPIPSDHPGDVMLAGGEYRVPKDQSILVLLGAVNRDPEVFEDPETFKPERMLEESFEKLPPGAKKWFGNGKRYCFGKRFALQLTMVVLIEVLRKFDLQMADPDYQLKVTGKEIVAFLQSPARLFAIANPRKESSHS</sequence>
<evidence type="ECO:0000256" key="8">
    <source>
        <dbReference type="ARBA" id="ARBA00022643"/>
    </source>
</evidence>
<evidence type="ECO:0000256" key="9">
    <source>
        <dbReference type="ARBA" id="ARBA00022723"/>
    </source>
</evidence>
<dbReference type="GO" id="GO:0016712">
    <property type="term" value="F:oxidoreductase activity, acting on paired donors, with incorporation or reduction of molecular oxygen, reduced flavin or flavoprotein as one donor, and incorporation of one atom of oxygen"/>
    <property type="evidence" value="ECO:0007669"/>
    <property type="project" value="UniProtKB-EC"/>
</dbReference>
<dbReference type="FunFam" id="1.10.630.10:FF:000040">
    <property type="entry name" value="Bifunctional cytochrome P450/NADPH--P450 reductase"/>
    <property type="match status" value="1"/>
</dbReference>
<comment type="catalytic activity">
    <reaction evidence="17">
        <text>2 oxidized [cytochrome P450] + NADPH = 2 reduced [cytochrome P450] + NADP(+) + H(+)</text>
        <dbReference type="Rhea" id="RHEA:24040"/>
        <dbReference type="Rhea" id="RHEA-COMP:14627"/>
        <dbReference type="Rhea" id="RHEA-COMP:14628"/>
        <dbReference type="ChEBI" id="CHEBI:15378"/>
        <dbReference type="ChEBI" id="CHEBI:55376"/>
        <dbReference type="ChEBI" id="CHEBI:57783"/>
        <dbReference type="ChEBI" id="CHEBI:58349"/>
        <dbReference type="ChEBI" id="CHEBI:60344"/>
        <dbReference type="EC" id="1.6.2.4"/>
    </reaction>
</comment>
<dbReference type="InterPro" id="IPR017972">
    <property type="entry name" value="Cyt_P450_CS"/>
</dbReference>
<evidence type="ECO:0000256" key="13">
    <source>
        <dbReference type="ARBA" id="ARBA00023002"/>
    </source>
</evidence>
<dbReference type="AlphaFoldDB" id="C5FV44"/>
<evidence type="ECO:0000256" key="11">
    <source>
        <dbReference type="ARBA" id="ARBA00022857"/>
    </source>
</evidence>
<dbReference type="GO" id="GO:0020037">
    <property type="term" value="F:heme binding"/>
    <property type="evidence" value="ECO:0007669"/>
    <property type="project" value="InterPro"/>
</dbReference>